<proteinExistence type="predicted"/>
<name>A0A4S8KEV7_MUSBA</name>
<dbReference type="AlphaFoldDB" id="A0A4S8KEV7"/>
<dbReference type="Proteomes" id="UP000317650">
    <property type="component" value="Chromosome 4"/>
</dbReference>
<feature type="signal peptide" evidence="1">
    <location>
        <begin position="1"/>
        <end position="15"/>
    </location>
</feature>
<sequence length="71" mass="7870">MLSLVMLSLTVSAKGSTCKTQICHHNYTISHVRVIASSLQVANDRKTHARGRDGTQRWLQGLLSHQSGLNR</sequence>
<evidence type="ECO:0000256" key="1">
    <source>
        <dbReference type="SAM" id="SignalP"/>
    </source>
</evidence>
<evidence type="ECO:0008006" key="4">
    <source>
        <dbReference type="Google" id="ProtNLM"/>
    </source>
</evidence>
<dbReference type="EMBL" id="PYDT01000001">
    <property type="protein sequence ID" value="THU73792.1"/>
    <property type="molecule type" value="Genomic_DNA"/>
</dbReference>
<comment type="caution">
    <text evidence="2">The sequence shown here is derived from an EMBL/GenBank/DDBJ whole genome shotgun (WGS) entry which is preliminary data.</text>
</comment>
<keyword evidence="1" id="KW-0732">Signal</keyword>
<keyword evidence="3" id="KW-1185">Reference proteome</keyword>
<evidence type="ECO:0000313" key="2">
    <source>
        <dbReference type="EMBL" id="THU73792.1"/>
    </source>
</evidence>
<organism evidence="2 3">
    <name type="scientific">Musa balbisiana</name>
    <name type="common">Banana</name>
    <dbReference type="NCBI Taxonomy" id="52838"/>
    <lineage>
        <taxon>Eukaryota</taxon>
        <taxon>Viridiplantae</taxon>
        <taxon>Streptophyta</taxon>
        <taxon>Embryophyta</taxon>
        <taxon>Tracheophyta</taxon>
        <taxon>Spermatophyta</taxon>
        <taxon>Magnoliopsida</taxon>
        <taxon>Liliopsida</taxon>
        <taxon>Zingiberales</taxon>
        <taxon>Musaceae</taxon>
        <taxon>Musa</taxon>
    </lineage>
</organism>
<feature type="chain" id="PRO_5020402407" description="Secreted protein" evidence="1">
    <location>
        <begin position="16"/>
        <end position="71"/>
    </location>
</feature>
<protein>
    <recommendedName>
        <fullName evidence="4">Secreted protein</fullName>
    </recommendedName>
</protein>
<evidence type="ECO:0000313" key="3">
    <source>
        <dbReference type="Proteomes" id="UP000317650"/>
    </source>
</evidence>
<reference evidence="2 3" key="1">
    <citation type="journal article" date="2019" name="Nat. Plants">
        <title>Genome sequencing of Musa balbisiana reveals subgenome evolution and function divergence in polyploid bananas.</title>
        <authorList>
            <person name="Yao X."/>
        </authorList>
    </citation>
    <scope>NUCLEOTIDE SEQUENCE [LARGE SCALE GENOMIC DNA]</scope>
    <source>
        <strain evidence="3">cv. DH-PKW</strain>
        <tissue evidence="2">Leaves</tissue>
    </source>
</reference>
<accession>A0A4S8KEV7</accession>
<gene>
    <name evidence="2" type="ORF">C4D60_Mb04t26580</name>
</gene>